<feature type="compositionally biased region" description="Polar residues" evidence="7">
    <location>
        <begin position="356"/>
        <end position="372"/>
    </location>
</feature>
<keyword evidence="4" id="KW-0158">Chromosome</keyword>
<feature type="compositionally biased region" description="Basic and acidic residues" evidence="7">
    <location>
        <begin position="232"/>
        <end position="249"/>
    </location>
</feature>
<dbReference type="PANTHER" id="PTHR16466">
    <property type="entry name" value="TELOMERE REPEAT-BINDING FACTOR 2-INTERACTING PROTEIN 1"/>
    <property type="match status" value="1"/>
</dbReference>
<comment type="similarity">
    <text evidence="3">Belongs to the RAP1 family.</text>
</comment>
<name>A0AAD7ZKE7_DIPPU</name>
<sequence>GYTFYKKQEDIAILKFIFANRTRCKQTGGVKLWRLMERKKVLPGRTWQSMKERYRKVLVNKLDKYLSPEKINKLDIPELKGADHQAKRKKNQMTMTHQKSICSSFQVPKDRIQVDHTSELEATTSFNNHNHNDRNKMNAEKPKSNINPQKRHVYPSKSGINNRMETEATTSFNNHKHKDRSKMNTEKPKSNTNPQKRDVYASKNDVNNRMQTSTLEATTSCNFHSCKDRNKINAEKPKSNVNPPKRDVYSSKSGVNNKMQTNHVLGLKCTCCFDFYSNNDQIEASKQNPIVTTSKTVETIHSLIEVTTNTKDNNMSKESSVSNSHIEVSKNKNDDDVSKESGLYFEVIKYTNNNNVLRESNSKKNQQKQITNRSKRKLFSQRDSSPDLTPVSDEETCFYSVKPHTLFEKKFAGKKHYNKNKKRLVEKSNKSINGMNAESISLLKVSNDTHSTLKTNDNKCLKSQKYTNKTESESEENEQNGKNKNKESHLKASSKVAQNQLLCKQPVVYLIDCRRFKYPMATVPEDMNGRNDNNTSKDKVSELTETRLNNSNNNNKLHKDRIVLGESEEEGEFMSSIFNNSTLLGTGETQKLLGNTFIDKMLDVNEILQTKYVENNINVEPENIQRQGNKSPTVCNSLGIHNIELPALLNENTVEHMKEKSSTSIKEREEDSSLIRNKNSSSNFEEEMENLTVDVLTTSSSSSTLNTSTSTFQIQMEKRTCSSDKQNREIICKEKENLQINHSKNNFESRNMEIENIEQNIFSSNNSFMPNNTQNELEEHTQSPISNVSENSLINSIKKNVIAIINSIQEDNSPIENNESFKECYSVINKEFSPSNFIPPEYSVLNNLNCMHNESSCANDQQRQGSETHNPDHLNEKQPLILEPAVNQNSEIEPVVENCESGIDTADEYLSSTDNSDSENISKTLNNESEIHLAIHDQQENKINKNIHVANTSKEEFHNLVVTNGNHVAHSEECEEINDNSCSNGVGNNNSENCKEAMQCLEDKDTIYKTYVVQNCQNIIRDMSNMVLDIKPQDELSQFCLNNHIQVYFPENFRLVSEFKYEILNIPEENFPIPSVSNSGENSMQNANNLDDKVTPLDIHNGNINNYLPKYSVNEGNENNEDIIESSFSDKKEMLSEVKLEPDVADVEDTKDLKPIIERIEFSDNYNSSYIPYKDLEIKKEEEEIEVDENTHISLHLTDHSYSLEAVSDCETKPSTSFSYDKINKNVKDKHLPTTSVSGEHENVLARLSETPCPENAASNQTVKTYNTSIDHPYSLQESQVSTNFPYDCNISYFNKETNANTKEKSLQTTNGSGEDNNLFLTKLIETSCPEKTGSNQILKTYNISIDHSYSLQESEGISDCEVKPPASFSHDRNIGYFKKEVKMESLDKKSEPDADENELPMLTEDSYSEKNISNQFVKTYNTGSCSLYQDSTTSSSSSYAVRNQTKGMRQQASSRAIRKKKCSICVDCVDEKITNKSKNQVSSGVKNSSAISCHSCCSKKLLSNGDSENECSTPEKMIKRKKMRIFDSDSEVGMEPRIDVVNYKTRLKAT</sequence>
<evidence type="ECO:0000259" key="8">
    <source>
        <dbReference type="Pfam" id="PF08914"/>
    </source>
</evidence>
<evidence type="ECO:0000256" key="4">
    <source>
        <dbReference type="ARBA" id="ARBA00022454"/>
    </source>
</evidence>
<dbReference type="Gene3D" id="1.10.10.60">
    <property type="entry name" value="Homeodomain-like"/>
    <property type="match status" value="1"/>
</dbReference>
<feature type="region of interest" description="Disordered" evidence="7">
    <location>
        <begin position="122"/>
        <end position="207"/>
    </location>
</feature>
<dbReference type="InterPro" id="IPR039595">
    <property type="entry name" value="TE2IP/Rap1"/>
</dbReference>
<protein>
    <recommendedName>
        <fullName evidence="8">TERF2-interacting telomeric protein 1 Myb domain-containing protein</fullName>
    </recommendedName>
</protein>
<dbReference type="CDD" id="cd11655">
    <property type="entry name" value="rap1_myb-like"/>
    <property type="match status" value="1"/>
</dbReference>
<evidence type="ECO:0000256" key="6">
    <source>
        <dbReference type="ARBA" id="ARBA00023242"/>
    </source>
</evidence>
<feature type="compositionally biased region" description="Basic and acidic residues" evidence="7">
    <location>
        <begin position="479"/>
        <end position="490"/>
    </location>
</feature>
<dbReference type="Pfam" id="PF08914">
    <property type="entry name" value="Myb_Rap1"/>
    <property type="match status" value="1"/>
</dbReference>
<organism evidence="9 10">
    <name type="scientific">Diploptera punctata</name>
    <name type="common">Pacific beetle cockroach</name>
    <dbReference type="NCBI Taxonomy" id="6984"/>
    <lineage>
        <taxon>Eukaryota</taxon>
        <taxon>Metazoa</taxon>
        <taxon>Ecdysozoa</taxon>
        <taxon>Arthropoda</taxon>
        <taxon>Hexapoda</taxon>
        <taxon>Insecta</taxon>
        <taxon>Pterygota</taxon>
        <taxon>Neoptera</taxon>
        <taxon>Polyneoptera</taxon>
        <taxon>Dictyoptera</taxon>
        <taxon>Blattodea</taxon>
        <taxon>Blaberoidea</taxon>
        <taxon>Blaberidae</taxon>
        <taxon>Diplopterinae</taxon>
        <taxon>Diploptera</taxon>
    </lineage>
</organism>
<keyword evidence="10" id="KW-1185">Reference proteome</keyword>
<dbReference type="PANTHER" id="PTHR16466:SF6">
    <property type="entry name" value="TELOMERIC REPEAT-BINDING FACTOR 2-INTERACTING PROTEIN 1"/>
    <property type="match status" value="1"/>
</dbReference>
<comment type="subcellular location">
    <subcellularLocation>
        <location evidence="2">Chromosome</location>
        <location evidence="2">Telomere</location>
    </subcellularLocation>
    <subcellularLocation>
        <location evidence="1">Nucleus</location>
    </subcellularLocation>
</comment>
<accession>A0AAD7ZKE7</accession>
<dbReference type="GO" id="GO:0031848">
    <property type="term" value="P:protection from non-homologous end joining at telomere"/>
    <property type="evidence" value="ECO:0007669"/>
    <property type="project" value="TreeGrafter"/>
</dbReference>
<dbReference type="InterPro" id="IPR009057">
    <property type="entry name" value="Homeodomain-like_sf"/>
</dbReference>
<dbReference type="Proteomes" id="UP001233999">
    <property type="component" value="Unassembled WGS sequence"/>
</dbReference>
<reference evidence="9" key="1">
    <citation type="journal article" date="2023" name="IScience">
        <title>Live-bearing cockroach genome reveals convergent evolutionary mechanisms linked to viviparity in insects and beyond.</title>
        <authorList>
            <person name="Fouks B."/>
            <person name="Harrison M.C."/>
            <person name="Mikhailova A.A."/>
            <person name="Marchal E."/>
            <person name="English S."/>
            <person name="Carruthers M."/>
            <person name="Jennings E.C."/>
            <person name="Chiamaka E.L."/>
            <person name="Frigard R.A."/>
            <person name="Pippel M."/>
            <person name="Attardo G.M."/>
            <person name="Benoit J.B."/>
            <person name="Bornberg-Bauer E."/>
            <person name="Tobe S.S."/>
        </authorList>
    </citation>
    <scope>NUCLEOTIDE SEQUENCE</scope>
    <source>
        <strain evidence="9">Stay&amp;Tobe</strain>
    </source>
</reference>
<dbReference type="GO" id="GO:0070187">
    <property type="term" value="C:shelterin complex"/>
    <property type="evidence" value="ECO:0007669"/>
    <property type="project" value="TreeGrafter"/>
</dbReference>
<feature type="compositionally biased region" description="Polar residues" evidence="7">
    <location>
        <begin position="158"/>
        <end position="173"/>
    </location>
</feature>
<dbReference type="GO" id="GO:0010833">
    <property type="term" value="P:telomere maintenance via telomere lengthening"/>
    <property type="evidence" value="ECO:0007669"/>
    <property type="project" value="TreeGrafter"/>
</dbReference>
<dbReference type="InterPro" id="IPR015010">
    <property type="entry name" value="TERF2IP_Myb"/>
</dbReference>
<feature type="compositionally biased region" description="Basic and acidic residues" evidence="7">
    <location>
        <begin position="327"/>
        <end position="337"/>
    </location>
</feature>
<keyword evidence="5" id="KW-0779">Telomere</keyword>
<evidence type="ECO:0000256" key="5">
    <source>
        <dbReference type="ARBA" id="ARBA00022895"/>
    </source>
</evidence>
<dbReference type="SUPFAM" id="SSF46689">
    <property type="entry name" value="Homeodomain-like"/>
    <property type="match status" value="1"/>
</dbReference>
<evidence type="ECO:0000256" key="7">
    <source>
        <dbReference type="SAM" id="MobiDB-lite"/>
    </source>
</evidence>
<dbReference type="GO" id="GO:0042162">
    <property type="term" value="F:telomeric DNA binding"/>
    <property type="evidence" value="ECO:0007669"/>
    <property type="project" value="TreeGrafter"/>
</dbReference>
<comment type="caution">
    <text evidence="9">The sequence shown here is derived from an EMBL/GenBank/DDBJ whole genome shotgun (WGS) entry which is preliminary data.</text>
</comment>
<gene>
    <name evidence="9" type="ORF">L9F63_003589</name>
</gene>
<evidence type="ECO:0000313" key="9">
    <source>
        <dbReference type="EMBL" id="KAJ9582006.1"/>
    </source>
</evidence>
<reference evidence="9" key="2">
    <citation type="submission" date="2023-05" db="EMBL/GenBank/DDBJ databases">
        <authorList>
            <person name="Fouks B."/>
        </authorList>
    </citation>
    <scope>NUCLEOTIDE SEQUENCE</scope>
    <source>
        <strain evidence="9">Stay&amp;Tobe</strain>
        <tissue evidence="9">Testes</tissue>
    </source>
</reference>
<evidence type="ECO:0000256" key="1">
    <source>
        <dbReference type="ARBA" id="ARBA00004123"/>
    </source>
</evidence>
<feature type="region of interest" description="Disordered" evidence="7">
    <location>
        <begin position="463"/>
        <end position="492"/>
    </location>
</feature>
<proteinExistence type="inferred from homology"/>
<evidence type="ECO:0000256" key="2">
    <source>
        <dbReference type="ARBA" id="ARBA00004574"/>
    </source>
</evidence>
<dbReference type="EMBL" id="JASPKZ010007831">
    <property type="protein sequence ID" value="KAJ9582006.1"/>
    <property type="molecule type" value="Genomic_DNA"/>
</dbReference>
<feature type="region of interest" description="Disordered" evidence="7">
    <location>
        <begin position="309"/>
        <end position="337"/>
    </location>
</feature>
<keyword evidence="6" id="KW-0539">Nucleus</keyword>
<feature type="domain" description="TERF2-interacting telomeric protein 1 Myb" evidence="8">
    <location>
        <begin position="5"/>
        <end position="64"/>
    </location>
</feature>
<feature type="region of interest" description="Disordered" evidence="7">
    <location>
        <begin position="356"/>
        <end position="392"/>
    </location>
</feature>
<evidence type="ECO:0000256" key="3">
    <source>
        <dbReference type="ARBA" id="ARBA00010467"/>
    </source>
</evidence>
<evidence type="ECO:0000313" key="10">
    <source>
        <dbReference type="Proteomes" id="UP001233999"/>
    </source>
</evidence>
<feature type="region of interest" description="Disordered" evidence="7">
    <location>
        <begin position="232"/>
        <end position="254"/>
    </location>
</feature>
<feature type="non-terminal residue" evidence="9">
    <location>
        <position position="1551"/>
    </location>
</feature>
<feature type="compositionally biased region" description="Polar residues" evidence="7">
    <location>
        <begin position="309"/>
        <end position="326"/>
    </location>
</feature>
<feature type="compositionally biased region" description="Basic and acidic residues" evidence="7">
    <location>
        <begin position="130"/>
        <end position="143"/>
    </location>
</feature>
<feature type="compositionally biased region" description="Basic and acidic residues" evidence="7">
    <location>
        <begin position="181"/>
        <end position="200"/>
    </location>
</feature>